<dbReference type="InterPro" id="IPR003593">
    <property type="entry name" value="AAA+_ATPase"/>
</dbReference>
<comment type="function">
    <text evidence="8">Part of an ABC transporter complex. Transmembrane domains (TMD) form a pore in the inner membrane and the ATP-binding domain (NBD) is responsible for energy generation.</text>
</comment>
<protein>
    <submittedName>
        <fullName evidence="12">LssB family type I secretion system ATPase</fullName>
    </submittedName>
</protein>
<evidence type="ECO:0000256" key="3">
    <source>
        <dbReference type="ARBA" id="ARBA00022692"/>
    </source>
</evidence>
<sequence length="738" mass="83040">MITSVDLVAEEEQATYIETDKIDELMRLFTMHSLVSKVTDDENLYAASLAMLVSSLNLSENAKHLFESLPYTKGREIDLLDILNTMANLGFTSHDMKMNLREVDDRLMPCLFIPDKKGAVPIVLLSKKDGEITAFGSRIKKIIEFRPKSVKGHAYFFERINPDQVEEDFQTKKAAGMAWFSVIFSRFRPIMNEIFLVSIFINLLALAMPLFIMSIYDKVIGSGSTASLKSILIGIGIAISAESVLRLIRIKSIIWLGVRLDNIVSNTIFERLLLMKATYTENASISAQISRIKSFESVRKFFTGPLFLVIIELPFTLILLTAIWMLTGVLVVIPFVVLALFTLLLFYYQSKIRVAMRAAARTSSYRQQHGMETFIKMHALHHNGMARNWWMKYKEKLSQSSITSFNSNFISSTIETLAHSVSMLSGLAVIGFGVQLIWDGSITIGALVATMLLIWRVLGPLQTMCSMLPRIEQLKSSIDQINRLVNVEIERKPTVLKRPIEKLNGHIKLTNVGLRYSTEVEPIFVGLDIDVQPGEVIGITGVNGSGKSSLLKLINGLYRPQTGTIRIDNTNIRQLEVIELRNYIAYLPQMPNFFEGTIKENLLLVNPLATDEEINNALIQATAMDEIEELEHGLETVIYGNNPSLPSGFIYTLNLARVFLKKSNIILLDELPNASLNEDAGSAYKKLISDSKAQNKTVFFVSQRDDYIKLADRVIVLRSGGRPTIMKSDEFINKYGQY</sequence>
<keyword evidence="5" id="KW-0067">ATP-binding</keyword>
<feature type="transmembrane region" description="Helical" evidence="9">
    <location>
        <begin position="329"/>
        <end position="348"/>
    </location>
</feature>
<feature type="transmembrane region" description="Helical" evidence="9">
    <location>
        <begin position="417"/>
        <end position="438"/>
    </location>
</feature>
<dbReference type="InterPro" id="IPR039421">
    <property type="entry name" value="Type_1_exporter"/>
</dbReference>
<feature type="transmembrane region" description="Helical" evidence="9">
    <location>
        <begin position="444"/>
        <end position="461"/>
    </location>
</feature>
<feature type="transmembrane region" description="Helical" evidence="9">
    <location>
        <begin position="228"/>
        <end position="248"/>
    </location>
</feature>
<dbReference type="PROSITE" id="PS50893">
    <property type="entry name" value="ABC_TRANSPORTER_2"/>
    <property type="match status" value="1"/>
</dbReference>
<dbReference type="InterPro" id="IPR003439">
    <property type="entry name" value="ABC_transporter-like_ATP-bd"/>
</dbReference>
<comment type="caution">
    <text evidence="12">The sequence shown here is derived from an EMBL/GenBank/DDBJ whole genome shotgun (WGS) entry which is preliminary data.</text>
</comment>
<evidence type="ECO:0000256" key="4">
    <source>
        <dbReference type="ARBA" id="ARBA00022741"/>
    </source>
</evidence>
<comment type="similarity">
    <text evidence="2">Belongs to the ABC transporter superfamily.</text>
</comment>
<feature type="domain" description="ABC transporter" evidence="10">
    <location>
        <begin position="507"/>
        <end position="738"/>
    </location>
</feature>
<comment type="subcellular location">
    <subcellularLocation>
        <location evidence="1">Cell membrane</location>
        <topology evidence="1">Multi-pass membrane protein</topology>
    </subcellularLocation>
</comment>
<keyword evidence="7 9" id="KW-0472">Membrane</keyword>
<dbReference type="SMART" id="SM00382">
    <property type="entry name" value="AAA"/>
    <property type="match status" value="1"/>
</dbReference>
<feature type="domain" description="ABC transmembrane type-1" evidence="11">
    <location>
        <begin position="194"/>
        <end position="473"/>
    </location>
</feature>
<name>A0ABU5NCF4_9RICK</name>
<dbReference type="Proteomes" id="UP001291687">
    <property type="component" value="Unassembled WGS sequence"/>
</dbReference>
<evidence type="ECO:0000256" key="1">
    <source>
        <dbReference type="ARBA" id="ARBA00004651"/>
    </source>
</evidence>
<dbReference type="EMBL" id="JARJFB010000050">
    <property type="protein sequence ID" value="MEA0970827.1"/>
    <property type="molecule type" value="Genomic_DNA"/>
</dbReference>
<dbReference type="PANTHER" id="PTHR24221:SF248">
    <property type="entry name" value="ABC TRANSPORTER TRANSMEMBRANE REGION"/>
    <property type="match status" value="1"/>
</dbReference>
<keyword evidence="4" id="KW-0547">Nucleotide-binding</keyword>
<evidence type="ECO:0000259" key="10">
    <source>
        <dbReference type="PROSITE" id="PS50893"/>
    </source>
</evidence>
<feature type="transmembrane region" description="Helical" evidence="9">
    <location>
        <begin position="194"/>
        <end position="216"/>
    </location>
</feature>
<dbReference type="Pfam" id="PF00005">
    <property type="entry name" value="ABC_tran"/>
    <property type="match status" value="1"/>
</dbReference>
<accession>A0ABU5NCF4</accession>
<dbReference type="InterPro" id="IPR036640">
    <property type="entry name" value="ABC1_TM_sf"/>
</dbReference>
<evidence type="ECO:0000313" key="13">
    <source>
        <dbReference type="Proteomes" id="UP001291687"/>
    </source>
</evidence>
<dbReference type="InterPro" id="IPR027417">
    <property type="entry name" value="P-loop_NTPase"/>
</dbReference>
<dbReference type="PROSITE" id="PS50929">
    <property type="entry name" value="ABC_TM1F"/>
    <property type="match status" value="1"/>
</dbReference>
<dbReference type="SUPFAM" id="SSF90123">
    <property type="entry name" value="ABC transporter transmembrane region"/>
    <property type="match status" value="1"/>
</dbReference>
<dbReference type="PANTHER" id="PTHR24221">
    <property type="entry name" value="ATP-BINDING CASSETTE SUB-FAMILY B"/>
    <property type="match status" value="1"/>
</dbReference>
<evidence type="ECO:0000256" key="5">
    <source>
        <dbReference type="ARBA" id="ARBA00022840"/>
    </source>
</evidence>
<evidence type="ECO:0000256" key="8">
    <source>
        <dbReference type="ARBA" id="ARBA00024725"/>
    </source>
</evidence>
<keyword evidence="13" id="KW-1185">Reference proteome</keyword>
<evidence type="ECO:0000256" key="6">
    <source>
        <dbReference type="ARBA" id="ARBA00022989"/>
    </source>
</evidence>
<evidence type="ECO:0000256" key="7">
    <source>
        <dbReference type="ARBA" id="ARBA00023136"/>
    </source>
</evidence>
<feature type="transmembrane region" description="Helical" evidence="9">
    <location>
        <begin position="301"/>
        <end position="323"/>
    </location>
</feature>
<dbReference type="InterPro" id="IPR011527">
    <property type="entry name" value="ABC1_TM_dom"/>
</dbReference>
<evidence type="ECO:0000256" key="9">
    <source>
        <dbReference type="SAM" id="Phobius"/>
    </source>
</evidence>
<dbReference type="RefSeq" id="WP_322776727.1">
    <property type="nucleotide sequence ID" value="NZ_JARJFB010000050.1"/>
</dbReference>
<dbReference type="SUPFAM" id="SSF52540">
    <property type="entry name" value="P-loop containing nucleoside triphosphate hydrolases"/>
    <property type="match status" value="1"/>
</dbReference>
<dbReference type="Pfam" id="PF00664">
    <property type="entry name" value="ABC_membrane"/>
    <property type="match status" value="1"/>
</dbReference>
<reference evidence="12 13" key="1">
    <citation type="submission" date="2023-03" db="EMBL/GenBank/DDBJ databases">
        <title>Host association and intracellularity evolved multiple times independently in the Rickettsiales.</title>
        <authorList>
            <person name="Castelli M."/>
            <person name="Nardi T."/>
            <person name="Gammuto L."/>
            <person name="Bellinzona G."/>
            <person name="Sabaneyeva E."/>
            <person name="Potekhin A."/>
            <person name="Serra V."/>
            <person name="Petroni G."/>
            <person name="Sassera D."/>
        </authorList>
    </citation>
    <scope>NUCLEOTIDE SEQUENCE [LARGE SCALE GENOMIC DNA]</scope>
    <source>
        <strain evidence="12 13">Sr 2-6</strain>
    </source>
</reference>
<evidence type="ECO:0000259" key="11">
    <source>
        <dbReference type="PROSITE" id="PS50929"/>
    </source>
</evidence>
<keyword evidence="3 9" id="KW-0812">Transmembrane</keyword>
<organism evidence="12 13">
    <name type="scientific">Candidatus Megaera venefica</name>
    <dbReference type="NCBI Taxonomy" id="2055910"/>
    <lineage>
        <taxon>Bacteria</taxon>
        <taxon>Pseudomonadati</taxon>
        <taxon>Pseudomonadota</taxon>
        <taxon>Alphaproteobacteria</taxon>
        <taxon>Rickettsiales</taxon>
        <taxon>Rickettsiaceae</taxon>
        <taxon>Candidatus Megaera</taxon>
    </lineage>
</organism>
<evidence type="ECO:0000256" key="2">
    <source>
        <dbReference type="ARBA" id="ARBA00005417"/>
    </source>
</evidence>
<keyword evidence="6 9" id="KW-1133">Transmembrane helix</keyword>
<proteinExistence type="inferred from homology"/>
<evidence type="ECO:0000313" key="12">
    <source>
        <dbReference type="EMBL" id="MEA0970827.1"/>
    </source>
</evidence>
<dbReference type="Gene3D" id="1.20.1560.10">
    <property type="entry name" value="ABC transporter type 1, transmembrane domain"/>
    <property type="match status" value="1"/>
</dbReference>
<dbReference type="Gene3D" id="3.40.50.300">
    <property type="entry name" value="P-loop containing nucleotide triphosphate hydrolases"/>
    <property type="match status" value="1"/>
</dbReference>
<gene>
    <name evidence="12" type="ORF">Megvenef_00796</name>
</gene>